<dbReference type="Proteomes" id="UP001222087">
    <property type="component" value="Chromosome"/>
</dbReference>
<dbReference type="EMBL" id="CP119078">
    <property type="protein sequence ID" value="WED43908.1"/>
    <property type="molecule type" value="Genomic_DNA"/>
</dbReference>
<keyword evidence="2" id="KW-1185">Reference proteome</keyword>
<name>A0ABY8ATB2_9GAMM</name>
<protein>
    <recommendedName>
        <fullName evidence="3">Substrate of the Dot/Icm secretion system</fullName>
    </recommendedName>
</protein>
<dbReference type="RefSeq" id="WP_275089722.1">
    <property type="nucleotide sequence ID" value="NZ_CP119078.1"/>
</dbReference>
<sequence length="431" mass="49074">MLQKHELPHANISLLEEKYGKFWSSFVSPFDNAKKVLTNYCVRELLKWTPTMFQRVGKNRTDSNVKIVEQILTDSSLGTVEALLHKINSQVPFYEPNSSLLRRMQFICNKMNLPYSIDIHDKKVSLTLHFESPGVHLQASAKQLKAESPSTSYIATTTTASGLLLDSYKKYKLLEEYNDQQIIKREDNDYKNVTLIRDPQELENNKIYLYVITANGETWFAPQQTSDSTKLTHGGLIRKALGISNGPTPPVIAAGTIMNAKSVKTEKEESKPLTFITLSSGHFAPDSKAYYAACDVLVDKLGERLLHLQVGYSNTHYKSLDIRYGQEVSSEAIKQGRAFKMALMNYMQQSCHDPDNIEVVSVVRKLLLEINPSDKDYDDDAVISFSGHELKLFFQDESLCELFKTYKKFFPEAIQNYNPENSSEYTMNIRV</sequence>
<gene>
    <name evidence="1" type="ORF">PXX05_03745</name>
</gene>
<organism evidence="1 2">
    <name type="scientific">Legionella cardiaca</name>
    <dbReference type="NCBI Taxonomy" id="1071983"/>
    <lineage>
        <taxon>Bacteria</taxon>
        <taxon>Pseudomonadati</taxon>
        <taxon>Pseudomonadota</taxon>
        <taxon>Gammaproteobacteria</taxon>
        <taxon>Legionellales</taxon>
        <taxon>Legionellaceae</taxon>
        <taxon>Legionella</taxon>
    </lineage>
</organism>
<accession>A0ABY8ATB2</accession>
<reference evidence="1 2" key="1">
    <citation type="submission" date="2023-02" db="EMBL/GenBank/DDBJ databases">
        <title>Genome Sequence of L. cardiaca H63T.</title>
        <authorList>
            <person name="Lopez A.E."/>
            <person name="Cianciotto N.P."/>
        </authorList>
    </citation>
    <scope>NUCLEOTIDE SEQUENCE [LARGE SCALE GENOMIC DNA]</scope>
    <source>
        <strain evidence="1 2">H63</strain>
    </source>
</reference>
<evidence type="ECO:0000313" key="2">
    <source>
        <dbReference type="Proteomes" id="UP001222087"/>
    </source>
</evidence>
<evidence type="ECO:0000313" key="1">
    <source>
        <dbReference type="EMBL" id="WED43908.1"/>
    </source>
</evidence>
<evidence type="ECO:0008006" key="3">
    <source>
        <dbReference type="Google" id="ProtNLM"/>
    </source>
</evidence>
<proteinExistence type="predicted"/>